<dbReference type="EMBL" id="BKCP01009715">
    <property type="protein sequence ID" value="GER51467.1"/>
    <property type="molecule type" value="Genomic_DNA"/>
</dbReference>
<evidence type="ECO:0000313" key="4">
    <source>
        <dbReference type="Proteomes" id="UP000325081"/>
    </source>
</evidence>
<feature type="compositionally biased region" description="Basic and acidic residues" evidence="1">
    <location>
        <begin position="190"/>
        <end position="200"/>
    </location>
</feature>
<keyword evidence="4" id="KW-1185">Reference proteome</keyword>
<dbReference type="AlphaFoldDB" id="A0A5A7R3Z2"/>
<feature type="region of interest" description="Disordered" evidence="1">
    <location>
        <begin position="181"/>
        <end position="200"/>
    </location>
</feature>
<proteinExistence type="predicted"/>
<dbReference type="OrthoDB" id="1800090at2759"/>
<protein>
    <submittedName>
        <fullName evidence="3">2Fe-2S ferredoxin-like superfamily protein</fullName>
    </submittedName>
</protein>
<keyword evidence="2" id="KW-0732">Signal</keyword>
<evidence type="ECO:0000256" key="1">
    <source>
        <dbReference type="SAM" id="MobiDB-lite"/>
    </source>
</evidence>
<comment type="caution">
    <text evidence="3">The sequence shown here is derived from an EMBL/GenBank/DDBJ whole genome shotgun (WGS) entry which is preliminary data.</text>
</comment>
<feature type="chain" id="PRO_5023101696" evidence="2">
    <location>
        <begin position="16"/>
        <end position="353"/>
    </location>
</feature>
<sequence length="353" mass="39583">MTGSCALLFCLRVSAMKGHLALYARQPVPLPTTCSRARIEICDSSSPVRSRKGALARQALYWSADITCRSGTTDVTDGTGSASKDAFRYMILSIHSLMGFYFNLFAILVPADNASFCPKAYAFRCMLELLFLTTCLRTAAKRIELYRLTIQFRSSSACPSKPPPNLLLRLSSDYLRSRRNRCGDLPNQESQDRPSQYHDRKGGVRHFRLRCCGCYTEQFVLGGNEAKRLTGPVASFQTNTSTTWTERGQARQAGKPNRMVEQRVNNGSLIQAKRGFLAPHPVLNQFFRIQSRIEFVLFLLIEAGKGGISVKRIYPELFFMTLSTACLSFSEITMIHNLVDLANKPKLLSTLFI</sequence>
<accession>A0A5A7R3Z2</accession>
<feature type="signal peptide" evidence="2">
    <location>
        <begin position="1"/>
        <end position="15"/>
    </location>
</feature>
<evidence type="ECO:0000313" key="3">
    <source>
        <dbReference type="EMBL" id="GER51467.1"/>
    </source>
</evidence>
<name>A0A5A7R3Z2_STRAF</name>
<gene>
    <name evidence="3" type="ORF">STAS_28845</name>
</gene>
<reference evidence="4" key="1">
    <citation type="journal article" date="2019" name="Curr. Biol.">
        <title>Genome Sequence of Striga asiatica Provides Insight into the Evolution of Plant Parasitism.</title>
        <authorList>
            <person name="Yoshida S."/>
            <person name="Kim S."/>
            <person name="Wafula E.K."/>
            <person name="Tanskanen J."/>
            <person name="Kim Y.M."/>
            <person name="Honaas L."/>
            <person name="Yang Z."/>
            <person name="Spallek T."/>
            <person name="Conn C.E."/>
            <person name="Ichihashi Y."/>
            <person name="Cheong K."/>
            <person name="Cui S."/>
            <person name="Der J.P."/>
            <person name="Gundlach H."/>
            <person name="Jiao Y."/>
            <person name="Hori C."/>
            <person name="Ishida J.K."/>
            <person name="Kasahara H."/>
            <person name="Kiba T."/>
            <person name="Kim M.S."/>
            <person name="Koo N."/>
            <person name="Laohavisit A."/>
            <person name="Lee Y.H."/>
            <person name="Lumba S."/>
            <person name="McCourt P."/>
            <person name="Mortimer J.C."/>
            <person name="Mutuku J.M."/>
            <person name="Nomura T."/>
            <person name="Sasaki-Sekimoto Y."/>
            <person name="Seto Y."/>
            <person name="Wang Y."/>
            <person name="Wakatake T."/>
            <person name="Sakakibara H."/>
            <person name="Demura T."/>
            <person name="Yamaguchi S."/>
            <person name="Yoneyama K."/>
            <person name="Manabe R.I."/>
            <person name="Nelson D.C."/>
            <person name="Schulman A.H."/>
            <person name="Timko M.P."/>
            <person name="dePamphilis C.W."/>
            <person name="Choi D."/>
            <person name="Shirasu K."/>
        </authorList>
    </citation>
    <scope>NUCLEOTIDE SEQUENCE [LARGE SCALE GENOMIC DNA]</scope>
    <source>
        <strain evidence="4">cv. UVA1</strain>
    </source>
</reference>
<organism evidence="3 4">
    <name type="scientific">Striga asiatica</name>
    <name type="common">Asiatic witchweed</name>
    <name type="synonym">Buchnera asiatica</name>
    <dbReference type="NCBI Taxonomy" id="4170"/>
    <lineage>
        <taxon>Eukaryota</taxon>
        <taxon>Viridiplantae</taxon>
        <taxon>Streptophyta</taxon>
        <taxon>Embryophyta</taxon>
        <taxon>Tracheophyta</taxon>
        <taxon>Spermatophyta</taxon>
        <taxon>Magnoliopsida</taxon>
        <taxon>eudicotyledons</taxon>
        <taxon>Gunneridae</taxon>
        <taxon>Pentapetalae</taxon>
        <taxon>asterids</taxon>
        <taxon>lamiids</taxon>
        <taxon>Lamiales</taxon>
        <taxon>Orobanchaceae</taxon>
        <taxon>Buchnereae</taxon>
        <taxon>Striga</taxon>
    </lineage>
</organism>
<dbReference type="Proteomes" id="UP000325081">
    <property type="component" value="Unassembled WGS sequence"/>
</dbReference>
<evidence type="ECO:0000256" key="2">
    <source>
        <dbReference type="SAM" id="SignalP"/>
    </source>
</evidence>